<dbReference type="InterPro" id="IPR038763">
    <property type="entry name" value="DHH_sf"/>
</dbReference>
<reference evidence="2" key="1">
    <citation type="journal article" date="2019" name="Int. J. Syst. Evol. Microbiol.">
        <title>The Global Catalogue of Microorganisms (GCM) 10K type strain sequencing project: providing services to taxonomists for standard genome sequencing and annotation.</title>
        <authorList>
            <consortium name="The Broad Institute Genomics Platform"/>
            <consortium name="The Broad Institute Genome Sequencing Center for Infectious Disease"/>
            <person name="Wu L."/>
            <person name="Ma J."/>
        </authorList>
    </citation>
    <scope>NUCLEOTIDE SEQUENCE [LARGE SCALE GENOMIC DNA]</scope>
    <source>
        <strain evidence="2">NBRC 108723</strain>
    </source>
</reference>
<evidence type="ECO:0000313" key="1">
    <source>
        <dbReference type="EMBL" id="GLT16328.1"/>
    </source>
</evidence>
<name>A0ABQ6ET57_9VIBR</name>
<gene>
    <name evidence="1" type="ORF">GCM10007938_01040</name>
</gene>
<dbReference type="SUPFAM" id="SSF64182">
    <property type="entry name" value="DHH phosphoesterases"/>
    <property type="match status" value="1"/>
</dbReference>
<keyword evidence="2" id="KW-1185">Reference proteome</keyword>
<protein>
    <submittedName>
        <fullName evidence="1">Acetyltransferase</fullName>
    </submittedName>
</protein>
<accession>A0ABQ6ET57</accession>
<dbReference type="RefSeq" id="WP_284190258.1">
    <property type="nucleotide sequence ID" value="NZ_BSPW01000003.1"/>
</dbReference>
<comment type="caution">
    <text evidence="1">The sequence shown here is derived from an EMBL/GenBank/DDBJ whole genome shotgun (WGS) entry which is preliminary data.</text>
</comment>
<evidence type="ECO:0000313" key="2">
    <source>
        <dbReference type="Proteomes" id="UP001157138"/>
    </source>
</evidence>
<proteinExistence type="predicted"/>
<dbReference type="Proteomes" id="UP001157138">
    <property type="component" value="Unassembled WGS sequence"/>
</dbReference>
<organism evidence="1 2">
    <name type="scientific">Vibrio zhanjiangensis</name>
    <dbReference type="NCBI Taxonomy" id="1046128"/>
    <lineage>
        <taxon>Bacteria</taxon>
        <taxon>Pseudomonadati</taxon>
        <taxon>Pseudomonadota</taxon>
        <taxon>Gammaproteobacteria</taxon>
        <taxon>Vibrionales</taxon>
        <taxon>Vibrionaceae</taxon>
        <taxon>Vibrio</taxon>
    </lineage>
</organism>
<dbReference type="EMBL" id="BSPW01000003">
    <property type="protein sequence ID" value="GLT16328.1"/>
    <property type="molecule type" value="Genomic_DNA"/>
</dbReference>
<sequence length="325" mass="35770">MHYDVFNGDADGILSLLQLRLAEPKQSTLVTGLKRDIKLLETLDCQSGDTLTVLDISMRSNMAGLKRVLASGAYVFYADHHQAGDIPQEVTLDAHIDLDANICTALIIDRLLGGKFHHWAIVAAFGDNLFAKAEALALACGLTQKETAQLNELGSLINYNGYGETLADLNFAPDELYLRLLNYDDPFAVIRDPGSPYPVLRASYEQDMNQVLAIEPLYLSNYIALFELPDKASSRRISGVYGNWLANQSPDLAHAVLTKNHDGSYKVSLRAPINHKHGAGELCSQFISGGGREASGGINTLDRDMLPDFLSKVENYYRQFIDAAY</sequence>